<dbReference type="Proteomes" id="UP000222788">
    <property type="component" value="Unassembled WGS sequence"/>
</dbReference>
<dbReference type="InterPro" id="IPR015883">
    <property type="entry name" value="Glyco_hydro_20_cat"/>
</dbReference>
<accession>A0A2C5WZ38</accession>
<keyword evidence="13" id="KW-1185">Reference proteome</keyword>
<dbReference type="GO" id="GO:0005975">
    <property type="term" value="P:carbohydrate metabolic process"/>
    <property type="evidence" value="ECO:0007669"/>
    <property type="project" value="InterPro"/>
</dbReference>
<dbReference type="InterPro" id="IPR025705">
    <property type="entry name" value="Beta_hexosaminidase_sua/sub"/>
</dbReference>
<keyword evidence="5" id="KW-0325">Glycoprotein</keyword>
<dbReference type="Pfam" id="PF14845">
    <property type="entry name" value="Glycohydro_20b2"/>
    <property type="match status" value="1"/>
</dbReference>
<gene>
    <name evidence="12" type="ORF">CFIMG_004111RA</name>
</gene>
<dbReference type="Pfam" id="PF00728">
    <property type="entry name" value="Glyco_hydro_20"/>
    <property type="match status" value="1"/>
</dbReference>
<dbReference type="AlphaFoldDB" id="A0A2C5WZ38"/>
<feature type="signal peptide" evidence="9">
    <location>
        <begin position="1"/>
        <end position="24"/>
    </location>
</feature>
<keyword evidence="3 9" id="KW-0732">Signal</keyword>
<evidence type="ECO:0000256" key="7">
    <source>
        <dbReference type="PIRNR" id="PIRNR001093"/>
    </source>
</evidence>
<dbReference type="InterPro" id="IPR029018">
    <property type="entry name" value="Hex-like_dom2"/>
</dbReference>
<evidence type="ECO:0000313" key="13">
    <source>
        <dbReference type="Proteomes" id="UP000222788"/>
    </source>
</evidence>
<dbReference type="Gene3D" id="3.30.379.10">
    <property type="entry name" value="Chitobiase/beta-hexosaminidase domain 2-like"/>
    <property type="match status" value="1"/>
</dbReference>
<evidence type="ECO:0000256" key="8">
    <source>
        <dbReference type="PIRSR" id="PIRSR001093-1"/>
    </source>
</evidence>
<dbReference type="PRINTS" id="PR00738">
    <property type="entry name" value="GLHYDRLASE20"/>
</dbReference>
<dbReference type="InterPro" id="IPR017853">
    <property type="entry name" value="GH"/>
</dbReference>
<dbReference type="PANTHER" id="PTHR22600">
    <property type="entry name" value="BETA-HEXOSAMINIDASE"/>
    <property type="match status" value="1"/>
</dbReference>
<dbReference type="CDD" id="cd06562">
    <property type="entry name" value="GH20_HexA_HexB-like"/>
    <property type="match status" value="1"/>
</dbReference>
<keyword evidence="4 7" id="KW-0378">Hydrolase</keyword>
<dbReference type="EC" id="3.2.1.52" evidence="7"/>
<evidence type="ECO:0000259" key="10">
    <source>
        <dbReference type="Pfam" id="PF00728"/>
    </source>
</evidence>
<feature type="domain" description="Beta-hexosaminidase eukaryotic type N-terminal" evidence="11">
    <location>
        <begin position="25"/>
        <end position="170"/>
    </location>
</feature>
<dbReference type="GO" id="GO:0016231">
    <property type="term" value="F:beta-N-acetylglucosaminidase activity"/>
    <property type="evidence" value="ECO:0007669"/>
    <property type="project" value="TreeGrafter"/>
</dbReference>
<name>A0A2C5WZ38_9PEZI</name>
<dbReference type="STRING" id="1035309.A0A2C5WZ38"/>
<evidence type="ECO:0000256" key="6">
    <source>
        <dbReference type="ARBA" id="ARBA00023295"/>
    </source>
</evidence>
<dbReference type="SUPFAM" id="SSF51445">
    <property type="entry name" value="(Trans)glycosidases"/>
    <property type="match status" value="1"/>
</dbReference>
<reference evidence="12 13" key="2">
    <citation type="journal article" date="2013" name="IMA Fungus">
        <title>IMA Genome-F 1: Ceratocystis fimbriata: Draft nuclear genome sequence for the plant pathogen, Ceratocystis fimbriata.</title>
        <authorList>
            <person name="Wilken P.M."/>
            <person name="Steenkamp E.T."/>
            <person name="Wingfield M.J."/>
            <person name="de Beer Z.W."/>
            <person name="Wingfield B.D."/>
        </authorList>
    </citation>
    <scope>NUCLEOTIDE SEQUENCE [LARGE SCALE GENOMIC DNA]</scope>
    <source>
        <strain evidence="12 13">CBS 114723</strain>
    </source>
</reference>
<reference evidence="12 13" key="1">
    <citation type="journal article" date="2013" name="Fungal Biol.">
        <title>Analysis of microsatellite markers in the genome of the plant pathogen Ceratocystis fimbriata.</title>
        <authorList>
            <person name="Simpson M.C."/>
            <person name="Wilken P.M."/>
            <person name="Coetzee M.P."/>
            <person name="Wingfield M.J."/>
            <person name="Wingfield B.D."/>
        </authorList>
    </citation>
    <scope>NUCLEOTIDE SEQUENCE [LARGE SCALE GENOMIC DNA]</scope>
    <source>
        <strain evidence="12 13">CBS 114723</strain>
    </source>
</reference>
<organism evidence="12 13">
    <name type="scientific">Ceratocystis fimbriata CBS 114723</name>
    <dbReference type="NCBI Taxonomy" id="1035309"/>
    <lineage>
        <taxon>Eukaryota</taxon>
        <taxon>Fungi</taxon>
        <taxon>Dikarya</taxon>
        <taxon>Ascomycota</taxon>
        <taxon>Pezizomycotina</taxon>
        <taxon>Sordariomycetes</taxon>
        <taxon>Hypocreomycetidae</taxon>
        <taxon>Microascales</taxon>
        <taxon>Ceratocystidaceae</taxon>
        <taxon>Ceratocystis</taxon>
    </lineage>
</organism>
<dbReference type="InterPro" id="IPR029019">
    <property type="entry name" value="HEX_eukaryotic_N"/>
</dbReference>
<keyword evidence="6 7" id="KW-0326">Glycosidase</keyword>
<evidence type="ECO:0000259" key="11">
    <source>
        <dbReference type="Pfam" id="PF14845"/>
    </source>
</evidence>
<feature type="chain" id="PRO_5012903155" description="Beta-hexosaminidase" evidence="9">
    <location>
        <begin position="25"/>
        <end position="588"/>
    </location>
</feature>
<dbReference type="Gene3D" id="3.20.20.80">
    <property type="entry name" value="Glycosidases"/>
    <property type="match status" value="1"/>
</dbReference>
<dbReference type="FunFam" id="3.20.20.80:FF:000063">
    <property type="entry name" value="Beta-hexosaminidase"/>
    <property type="match status" value="1"/>
</dbReference>
<dbReference type="EMBL" id="APWK03000105">
    <property type="protein sequence ID" value="PHH51063.1"/>
    <property type="molecule type" value="Genomic_DNA"/>
</dbReference>
<dbReference type="OrthoDB" id="428480at2759"/>
<comment type="catalytic activity">
    <reaction evidence="1 7">
        <text>Hydrolysis of terminal non-reducing N-acetyl-D-hexosamine residues in N-acetyl-beta-D-hexosaminides.</text>
        <dbReference type="EC" id="3.2.1.52"/>
    </reaction>
</comment>
<protein>
    <recommendedName>
        <fullName evidence="7">Beta-hexosaminidase</fullName>
        <ecNumber evidence="7">3.2.1.52</ecNumber>
    </recommendedName>
</protein>
<sequence length="588" mass="65879">MPSLSRTLAVAASSLLLFFSPAAALWPVPTEVSTGNTTLLISQSLDVTYNGRNVAYTYGCAHPSDVFDDKLLVQAAVSRAMKGIFHDNFVPWKLSPRGKLVQPDVYGTKYGWVRKLCLIQTSNNTSSVLTAPDGEADEAYTLEITEAGVATLKAPTLLGLFHGLETFVQLFYKHSSGTYWYTRSAPVSISDSPQYAHRGIMIDGSRNFMPVEDILRTLDAMAWNKLNRLHFHITDSQSWPLELPSMPEVSEKGAYVSYQTYRPADITHIYEYALVRGIQVIMEIDMPGHSGSVALSHPELVVAYNEQPYWYYCAEPPCGAFRLNDTGVYKFLDAMWDDILPRINKYTSYFHTGGDEVNANGSMLDPGVRSNDSAVLQPLVQRFVSTAHDQVRKHDLIPLVWEEMVGVWNLTLGSDVIIQSWLGGNATKKYISQGFQVIDSNYEFWYLDCGRGQWLDFDNGRAFESFYPFNDWCTPTNNWRKMYAHDPRAGLSDADKSLVLGGEVAVWSETIDSTNFDSIVWPRASAMGEVLWSGRVDAAGQNRSQYDASPRLSALRERMVARGVSASPIQMTFCTQADDPLECAYYWP</sequence>
<feature type="domain" description="Glycoside hydrolase family 20 catalytic" evidence="10">
    <location>
        <begin position="195"/>
        <end position="534"/>
    </location>
</feature>
<dbReference type="SUPFAM" id="SSF55545">
    <property type="entry name" value="beta-N-acetylhexosaminidase-like domain"/>
    <property type="match status" value="1"/>
</dbReference>
<comment type="caution">
    <text evidence="12">The sequence shown here is derived from an EMBL/GenBank/DDBJ whole genome shotgun (WGS) entry which is preliminary data.</text>
</comment>
<evidence type="ECO:0000256" key="4">
    <source>
        <dbReference type="ARBA" id="ARBA00022801"/>
    </source>
</evidence>
<dbReference type="PANTHER" id="PTHR22600:SF58">
    <property type="entry name" value="BETA-HEXOSAMINIDASE"/>
    <property type="match status" value="1"/>
</dbReference>
<evidence type="ECO:0000256" key="5">
    <source>
        <dbReference type="ARBA" id="ARBA00023180"/>
    </source>
</evidence>
<evidence type="ECO:0000256" key="1">
    <source>
        <dbReference type="ARBA" id="ARBA00001231"/>
    </source>
</evidence>
<feature type="active site" description="Proton donor" evidence="8">
    <location>
        <position position="356"/>
    </location>
</feature>
<evidence type="ECO:0000256" key="3">
    <source>
        <dbReference type="ARBA" id="ARBA00022729"/>
    </source>
</evidence>
<evidence type="ECO:0000256" key="2">
    <source>
        <dbReference type="ARBA" id="ARBA00006285"/>
    </source>
</evidence>
<dbReference type="PIRSF" id="PIRSF001093">
    <property type="entry name" value="B-hxosamndse_ab_euk"/>
    <property type="match status" value="1"/>
</dbReference>
<evidence type="ECO:0000256" key="9">
    <source>
        <dbReference type="SAM" id="SignalP"/>
    </source>
</evidence>
<comment type="similarity">
    <text evidence="2 7">Belongs to the glycosyl hydrolase 20 family.</text>
</comment>
<evidence type="ECO:0000313" key="12">
    <source>
        <dbReference type="EMBL" id="PHH51063.1"/>
    </source>
</evidence>
<dbReference type="GO" id="GO:0030203">
    <property type="term" value="P:glycosaminoglycan metabolic process"/>
    <property type="evidence" value="ECO:0007669"/>
    <property type="project" value="TreeGrafter"/>
</dbReference>
<dbReference type="GO" id="GO:0016020">
    <property type="term" value="C:membrane"/>
    <property type="evidence" value="ECO:0007669"/>
    <property type="project" value="TreeGrafter"/>
</dbReference>
<proteinExistence type="inferred from homology"/>